<feature type="region of interest" description="Disordered" evidence="1">
    <location>
        <begin position="1173"/>
        <end position="1208"/>
    </location>
</feature>
<keyword evidence="3" id="KW-1185">Reference proteome</keyword>
<proteinExistence type="predicted"/>
<evidence type="ECO:0000313" key="3">
    <source>
        <dbReference type="Proteomes" id="UP000055035"/>
    </source>
</evidence>
<name>A0A0W0VDH6_9GAMM</name>
<feature type="compositionally biased region" description="Basic and acidic residues" evidence="1">
    <location>
        <begin position="1190"/>
        <end position="1201"/>
    </location>
</feature>
<evidence type="ECO:0000313" key="2">
    <source>
        <dbReference type="EMBL" id="KTD18180.1"/>
    </source>
</evidence>
<dbReference type="OrthoDB" id="5647347at2"/>
<gene>
    <name evidence="2" type="primary">sdhA_2</name>
    <name evidence="2" type="ORF">Ljor_2486</name>
</gene>
<feature type="compositionally biased region" description="Polar residues" evidence="1">
    <location>
        <begin position="1177"/>
        <end position="1189"/>
    </location>
</feature>
<dbReference type="RefSeq" id="WP_058471864.1">
    <property type="nucleotide sequence ID" value="NZ_CAAAIC010000010.1"/>
</dbReference>
<sequence length="1535" mass="176030">MFERYLQILDEFKERNIAQFLKDLRDKFISSLSHPYFSPKAKIFFNRVNKEGEPFTDFAEEPKQIVQIKQVINALYHAQLAFEDLQSVDLRSLKNAPKDLIKLYSKTIEHGYKASSLLTNLDIDFTEILGSNIQQRALEVLSIIEAYTDEQKNSALEWSTKLKDYQIPYNTGWASGVAIDQMTPNGGNFDYDFLAQFGAVLPGYIQQLTLSLQKLAPQISTFQPTMDKAKLEELQEAAFKLLKSIENLQSGDIIVSFKALNYIKIVRQIITLSMSTLEQIGYMNESSQIVVRHNLRQLKYEYLPILFQLIDRLEDQALLNPGTLSRPLMEKIKPWYELLGMYASKIVDFSMGDEELLSLENPGFIECRLAQTRQRIASAKWNLHKNAIDQKAFSDFFSIVENRNFIGYSVFNLPAEVKTSLAREYRFLHPYIKAIDPELAAAILQELASENTWGRQISRAYNWVTRKPGALALTTLLGLKEELQNKLAREKATHLFHVELNENIITAAVQDNTLVFPHTPSQIPCINEAIILGLDPQAKPPNLIQFNSTADSIRVANPEQLSAEQSRKLYEYYSTERCKFKEVQAAWTEFSAYVKNDPNLSAIPDAETKAKLRRAYALIQPYFLSTFLGNPRTAAHQDAAIITKLSETPLLSIKTRRLPLSILCFSNERIRRLNSKLVFLASNLKSNSQVFKNLAKRKYSLAVESSQPKVEEHENKRAHFVLKHTEYSKAIADYRSSLQKLTDIFSNTFKQQFQPQSKGIPFPELEDRKLILAERSQVIALKRLFNSLYHLEEICLELESLDNTSAQWRYVSHLIQAKNHADELFNLAKGLATDQHFAILAGELKEKALAIYAAFKKQQETYVVASEEVHLQAVPEQEKAVRYNGLWYSLHTFMIIPEHIKAALNNKHLLEETKQHIDKRAKQASINIERIIEESNSYFKLFLEAPTMYSLYKELKQKLKDFTTISHSAALSHLEELNEDLFVRILLEADAWEEKLGLKPGLLADPMKAMLDEFYRGLLEPLQLSSQEEIGLISTLAPISHRMVAAQKRQQAAQGKMFIVESVNIKLQELNNPRFKYPDISTQDSYLLLSNLLEEINHFRDLNAKHWVASNPLIKELAQERLTKLFETALPLLMHMRKTLHFLPEAVAKKDESVETFFQTLLKRYQLSDSVEETGSALGSQSNPPLSTDNDNHELPSHEEQPPTEGSVLSMPEAIPEIIEASNSNGQNNLDARTQPQSRPGLTNVTELVSLVLSYYRGQHNSAVYEFDSAKERLDYLEELKLKQEEANAQFIKTYTKKAYEKQFQIITSKYIGLLHTRDEYKKLLQEYILLTKEDDLLLLESSQDINAEIEKLLKAKTREFARAQYKKYFQLEAIRASLAEFEVYISKKDNIIASGSDFFEDEHTLSSKRLLIDELKELASSPKTVEQRLSAIRERVEKSDFKPKMLAHRHYNTLSFSWIAQWLLSLINTLGFYTAKNQIITERLTEAAKNPPNPNRTLRHFGFFSGNNNERSYDLPRAVASEPTLNNNPAIPVL</sequence>
<comment type="caution">
    <text evidence="2">The sequence shown here is derived from an EMBL/GenBank/DDBJ whole genome shotgun (WGS) entry which is preliminary data.</text>
</comment>
<protein>
    <submittedName>
        <fullName evidence="2">SdhA, substrate of the Dot/Icm system</fullName>
    </submittedName>
</protein>
<dbReference type="STRING" id="456.Ljor_2486"/>
<evidence type="ECO:0000256" key="1">
    <source>
        <dbReference type="SAM" id="MobiDB-lite"/>
    </source>
</evidence>
<dbReference type="PATRIC" id="fig|456.5.peg.2673"/>
<organism evidence="2 3">
    <name type="scientific">Legionella jordanis</name>
    <dbReference type="NCBI Taxonomy" id="456"/>
    <lineage>
        <taxon>Bacteria</taxon>
        <taxon>Pseudomonadati</taxon>
        <taxon>Pseudomonadota</taxon>
        <taxon>Gammaproteobacteria</taxon>
        <taxon>Legionellales</taxon>
        <taxon>Legionellaceae</taxon>
        <taxon>Legionella</taxon>
    </lineage>
</organism>
<dbReference type="EMBL" id="LNYJ01000011">
    <property type="protein sequence ID" value="KTD18180.1"/>
    <property type="molecule type" value="Genomic_DNA"/>
</dbReference>
<dbReference type="Proteomes" id="UP000055035">
    <property type="component" value="Unassembled WGS sequence"/>
</dbReference>
<accession>A0A0W0VDH6</accession>
<reference evidence="2 3" key="1">
    <citation type="submission" date="2015-11" db="EMBL/GenBank/DDBJ databases">
        <title>Genomic analysis of 38 Legionella species identifies large and diverse effector repertoires.</title>
        <authorList>
            <person name="Burstein D."/>
            <person name="Amaro F."/>
            <person name="Zusman T."/>
            <person name="Lifshitz Z."/>
            <person name="Cohen O."/>
            <person name="Gilbert J.A."/>
            <person name="Pupko T."/>
            <person name="Shuman H.A."/>
            <person name="Segal G."/>
        </authorList>
    </citation>
    <scope>NUCLEOTIDE SEQUENCE [LARGE SCALE GENOMIC DNA]</scope>
    <source>
        <strain evidence="2 3">BL-540</strain>
    </source>
</reference>